<reference evidence="2" key="1">
    <citation type="submission" date="2015-07" db="EMBL/GenBank/DDBJ databases">
        <authorList>
            <person name="Rodrigo-Torres Lidia"/>
            <person name="Arahal R.David."/>
        </authorList>
    </citation>
    <scope>NUCLEOTIDE SEQUENCE [LARGE SCALE GENOMIC DNA]</scope>
    <source>
        <strain evidence="2">CECT 4801</strain>
    </source>
</reference>
<dbReference type="EMBL" id="CXST01000029">
    <property type="protein sequence ID" value="CTQ47745.1"/>
    <property type="molecule type" value="Genomic_DNA"/>
</dbReference>
<dbReference type="AntiFam" id="ANF00178">
    <property type="entry name" value="Shadow ORF (opposite dhbF)"/>
</dbReference>
<evidence type="ECO:0000313" key="2">
    <source>
        <dbReference type="Proteomes" id="UP000048926"/>
    </source>
</evidence>
<proteinExistence type="predicted"/>
<organism evidence="1 2">
    <name type="scientific">Roseibium aggregatum</name>
    <dbReference type="NCBI Taxonomy" id="187304"/>
    <lineage>
        <taxon>Bacteria</taxon>
        <taxon>Pseudomonadati</taxon>
        <taxon>Pseudomonadota</taxon>
        <taxon>Alphaproteobacteria</taxon>
        <taxon>Hyphomicrobiales</taxon>
        <taxon>Stappiaceae</taxon>
        <taxon>Roseibium</taxon>
    </lineage>
</organism>
<dbReference type="AlphaFoldDB" id="A0A0M6YCB6"/>
<protein>
    <submittedName>
        <fullName evidence="1">Uncharacterized protein</fullName>
    </submittedName>
</protein>
<name>A0A0M6YCB6_9HYPH</name>
<sequence>MGLVMHLDTADPQAIRRSLMGLVAEGIVLEHHQRVEQVSKSRFCLDLRQPQMLVRQKCGLTGLQLLQEAADGCCRNRLCPYRHGVDEETCHGFDAGDLGRSAGDRRAEDQIIPSADAAKHDRPGALEHRVQGDVQRAGQAFQGPCCVLAQQIVKAQHRTAFT</sequence>
<dbReference type="Proteomes" id="UP000048926">
    <property type="component" value="Unassembled WGS sequence"/>
</dbReference>
<accession>A0A0M6YCB6</accession>
<evidence type="ECO:0000313" key="1">
    <source>
        <dbReference type="EMBL" id="CTQ47745.1"/>
    </source>
</evidence>
<gene>
    <name evidence="1" type="ORF">LAL4801_06214</name>
</gene>
<keyword evidence="2" id="KW-1185">Reference proteome</keyword>